<evidence type="ECO:0000256" key="4">
    <source>
        <dbReference type="SAM" id="SignalP"/>
    </source>
</evidence>
<dbReference type="PANTHER" id="PTHR30061">
    <property type="entry name" value="MALTOSE-BINDING PERIPLASMIC PROTEIN"/>
    <property type="match status" value="1"/>
</dbReference>
<dbReference type="InterPro" id="IPR006059">
    <property type="entry name" value="SBP"/>
</dbReference>
<dbReference type="EMBL" id="JACHEW010000029">
    <property type="protein sequence ID" value="MBB6018389.1"/>
    <property type="molecule type" value="Genomic_DNA"/>
</dbReference>
<sequence length="448" mass="48375">MMIHPTRSRSFSGHGAAVLALLALGAVQGAGAQGYSGPKVQLTFLHGFTGPDRPVMEGLIKKYNDSHPNVQVRGQAQPWGTTWQQLPALVASGKAPDVVVINEDQITNFVARGAVSPLAPAELKAAGIDKTNFFGPLFATADYKGQSYGVPISSVAYVMFYNKDLMKKAGLDPNKPPRTRDEFLKAALACTVDKSGKKAGETGFDPKALDTWGVSLYNNWVGARAAYAAILQNGGQMVDKDQNAAFNSPQAVSAVQFLVDLVQKQHVARPNSTEEAELAAFSQGKVCFFPSGQWYLDRFEQQKMNFGVTFMPRVGGTVKDAAWGGSSHLTLPKQRSGYDANKRKAALDFMAWMTQPAQNLTWTSTGSLPTQAAVAKNPTFAKAPIGGIFDRLNSVYATSGYPWVGQVMGPFDQAWEAAYLGKKPVAQALNDGVKESNKQIEQARKNFQ</sequence>
<dbReference type="PROSITE" id="PS01037">
    <property type="entry name" value="SBP_BACTERIAL_1"/>
    <property type="match status" value="1"/>
</dbReference>
<keyword evidence="2" id="KW-0813">Transport</keyword>
<dbReference type="Proteomes" id="UP000629870">
    <property type="component" value="Unassembled WGS sequence"/>
</dbReference>
<keyword evidence="6" id="KW-1185">Reference proteome</keyword>
<evidence type="ECO:0000256" key="3">
    <source>
        <dbReference type="ARBA" id="ARBA00022729"/>
    </source>
</evidence>
<evidence type="ECO:0000256" key="2">
    <source>
        <dbReference type="ARBA" id="ARBA00022448"/>
    </source>
</evidence>
<evidence type="ECO:0000313" key="5">
    <source>
        <dbReference type="EMBL" id="MBB6018389.1"/>
    </source>
</evidence>
<name>A0ABR6NWG7_9DEIO</name>
<protein>
    <submittedName>
        <fullName evidence="5">Multiple sugar transport system substrate-binding protein</fullName>
    </submittedName>
</protein>
<comment type="caution">
    <text evidence="5">The sequence shown here is derived from an EMBL/GenBank/DDBJ whole genome shotgun (WGS) entry which is preliminary data.</text>
</comment>
<keyword evidence="5" id="KW-0762">Sugar transport</keyword>
<dbReference type="InterPro" id="IPR006061">
    <property type="entry name" value="SBP_1_CS"/>
</dbReference>
<feature type="signal peptide" evidence="4">
    <location>
        <begin position="1"/>
        <end position="32"/>
    </location>
</feature>
<dbReference type="CDD" id="cd14748">
    <property type="entry name" value="PBP2_UgpB"/>
    <property type="match status" value="1"/>
</dbReference>
<comment type="similarity">
    <text evidence="1">Belongs to the bacterial solute-binding protein 1 family.</text>
</comment>
<dbReference type="SUPFAM" id="SSF53850">
    <property type="entry name" value="Periplasmic binding protein-like II"/>
    <property type="match status" value="1"/>
</dbReference>
<keyword evidence="3 4" id="KW-0732">Signal</keyword>
<gene>
    <name evidence="5" type="ORF">HNQ04_003667</name>
</gene>
<evidence type="ECO:0000313" key="6">
    <source>
        <dbReference type="Proteomes" id="UP000629870"/>
    </source>
</evidence>
<dbReference type="Gene3D" id="3.40.190.10">
    <property type="entry name" value="Periplasmic binding protein-like II"/>
    <property type="match status" value="1"/>
</dbReference>
<organism evidence="5 6">
    <name type="scientific">Deinococcus radiopugnans ATCC 19172</name>
    <dbReference type="NCBI Taxonomy" id="585398"/>
    <lineage>
        <taxon>Bacteria</taxon>
        <taxon>Thermotogati</taxon>
        <taxon>Deinococcota</taxon>
        <taxon>Deinococci</taxon>
        <taxon>Deinococcales</taxon>
        <taxon>Deinococcaceae</taxon>
        <taxon>Deinococcus</taxon>
    </lineage>
</organism>
<evidence type="ECO:0000256" key="1">
    <source>
        <dbReference type="ARBA" id="ARBA00008520"/>
    </source>
</evidence>
<proteinExistence type="inferred from homology"/>
<accession>A0ABR6NWG7</accession>
<dbReference type="PANTHER" id="PTHR30061:SF50">
    <property type="entry name" value="MALTOSE_MALTODEXTRIN-BINDING PERIPLASMIC PROTEIN"/>
    <property type="match status" value="1"/>
</dbReference>
<feature type="chain" id="PRO_5046854936" evidence="4">
    <location>
        <begin position="33"/>
        <end position="448"/>
    </location>
</feature>
<reference evidence="5 6" key="1">
    <citation type="submission" date="2020-08" db="EMBL/GenBank/DDBJ databases">
        <title>Genomic Encyclopedia of Type Strains, Phase IV (KMG-IV): sequencing the most valuable type-strain genomes for metagenomic binning, comparative biology and taxonomic classification.</title>
        <authorList>
            <person name="Goeker M."/>
        </authorList>
    </citation>
    <scope>NUCLEOTIDE SEQUENCE [LARGE SCALE GENOMIC DNA]</scope>
    <source>
        <strain evidence="5 6">DSM 12027</strain>
    </source>
</reference>
<dbReference type="Pfam" id="PF13416">
    <property type="entry name" value="SBP_bac_8"/>
    <property type="match status" value="1"/>
</dbReference>